<name>A0A1M5FIU7_9BACT</name>
<keyword evidence="3" id="KW-0813">Transport</keyword>
<feature type="transmembrane region" description="Helical" evidence="9">
    <location>
        <begin position="873"/>
        <end position="892"/>
    </location>
</feature>
<dbReference type="Gene3D" id="3.30.2090.10">
    <property type="entry name" value="Multidrug efflux transporter AcrB TolC docking domain, DN and DC subdomains"/>
    <property type="match status" value="2"/>
</dbReference>
<dbReference type="PROSITE" id="PS50156">
    <property type="entry name" value="SSD"/>
    <property type="match status" value="1"/>
</dbReference>
<dbReference type="Gene3D" id="3.30.70.1440">
    <property type="entry name" value="Multidrug efflux transporter AcrB pore domain"/>
    <property type="match status" value="1"/>
</dbReference>
<keyword evidence="7 9" id="KW-1133">Transmembrane helix</keyword>
<dbReference type="GO" id="GO:0009636">
    <property type="term" value="P:response to toxic substance"/>
    <property type="evidence" value="ECO:0007669"/>
    <property type="project" value="UniProtKB-ARBA"/>
</dbReference>
<keyword evidence="5" id="KW-0997">Cell inner membrane</keyword>
<dbReference type="NCBIfam" id="TIGR00915">
    <property type="entry name" value="2A0602"/>
    <property type="match status" value="1"/>
</dbReference>
<feature type="transmembrane region" description="Helical" evidence="9">
    <location>
        <begin position="12"/>
        <end position="32"/>
    </location>
</feature>
<dbReference type="STRING" id="1194090.SAMN05443144_11542"/>
<dbReference type="InterPro" id="IPR000731">
    <property type="entry name" value="SSD"/>
</dbReference>
<feature type="transmembrane region" description="Helical" evidence="9">
    <location>
        <begin position="899"/>
        <end position="923"/>
    </location>
</feature>
<feature type="transmembrane region" description="Helical" evidence="9">
    <location>
        <begin position="546"/>
        <end position="563"/>
    </location>
</feature>
<feature type="transmembrane region" description="Helical" evidence="9">
    <location>
        <begin position="396"/>
        <end position="419"/>
    </location>
</feature>
<keyword evidence="8 9" id="KW-0472">Membrane</keyword>
<dbReference type="GO" id="GO:0005886">
    <property type="term" value="C:plasma membrane"/>
    <property type="evidence" value="ECO:0007669"/>
    <property type="project" value="UniProtKB-SubCell"/>
</dbReference>
<dbReference type="EMBL" id="FQUS01000015">
    <property type="protein sequence ID" value="SHF91404.1"/>
    <property type="molecule type" value="Genomic_DNA"/>
</dbReference>
<proteinExistence type="inferred from homology"/>
<evidence type="ECO:0000256" key="8">
    <source>
        <dbReference type="ARBA" id="ARBA00023136"/>
    </source>
</evidence>
<dbReference type="Pfam" id="PF00873">
    <property type="entry name" value="ACR_tran"/>
    <property type="match status" value="1"/>
</dbReference>
<organism evidence="11 12">
    <name type="scientific">Fodinibius roseus</name>
    <dbReference type="NCBI Taxonomy" id="1194090"/>
    <lineage>
        <taxon>Bacteria</taxon>
        <taxon>Pseudomonadati</taxon>
        <taxon>Balneolota</taxon>
        <taxon>Balneolia</taxon>
        <taxon>Balneolales</taxon>
        <taxon>Balneolaceae</taxon>
        <taxon>Fodinibius</taxon>
    </lineage>
</organism>
<evidence type="ECO:0000256" key="4">
    <source>
        <dbReference type="ARBA" id="ARBA00022475"/>
    </source>
</evidence>
<evidence type="ECO:0000313" key="12">
    <source>
        <dbReference type="Proteomes" id="UP000184041"/>
    </source>
</evidence>
<feature type="transmembrane region" description="Helical" evidence="9">
    <location>
        <begin position="368"/>
        <end position="390"/>
    </location>
</feature>
<protein>
    <submittedName>
        <fullName evidence="11">Hydrophobe/amphiphile efflux-1 (HAE1) family protein</fullName>
    </submittedName>
</protein>
<dbReference type="InterPro" id="IPR004764">
    <property type="entry name" value="MdtF-like"/>
</dbReference>
<feature type="transmembrane region" description="Helical" evidence="9">
    <location>
        <begin position="929"/>
        <end position="953"/>
    </location>
</feature>
<dbReference type="FunFam" id="1.20.1640.10:FF:000001">
    <property type="entry name" value="Efflux pump membrane transporter"/>
    <property type="match status" value="1"/>
</dbReference>
<evidence type="ECO:0000259" key="10">
    <source>
        <dbReference type="PROSITE" id="PS50156"/>
    </source>
</evidence>
<dbReference type="Proteomes" id="UP000184041">
    <property type="component" value="Unassembled WGS sequence"/>
</dbReference>
<dbReference type="SUPFAM" id="SSF82714">
    <property type="entry name" value="Multidrug efflux transporter AcrB TolC docking domain, DN and DC subdomains"/>
    <property type="match status" value="2"/>
</dbReference>
<evidence type="ECO:0000256" key="5">
    <source>
        <dbReference type="ARBA" id="ARBA00022519"/>
    </source>
</evidence>
<dbReference type="Gene3D" id="3.30.70.1430">
    <property type="entry name" value="Multidrug efflux transporter AcrB pore domain"/>
    <property type="match status" value="2"/>
</dbReference>
<feature type="transmembrane region" description="Helical" evidence="9">
    <location>
        <begin position="342"/>
        <end position="361"/>
    </location>
</feature>
<accession>A0A1M5FIU7</accession>
<sequence length="1023" mass="111760">MKITHIFTDRPILSTVFSLLIVIIGGLSYFSLPVNQYPDIVPPTIEVRASLPGASAKTVSEVVATPLEQEINGVESMIYMESQATDDGSLTITITFELGTDVDDAQVQVQNRVARAEPRLPEQTRQLGITTQKNSPNFLMVVNLLSPDQSYDQLYIANYATLRIRDQLSRIDGVGNVMVFGGSEYAMRIWVDPDRMTTLNITAGDVLAALRGQNVQVASGNLNQEPNTGSGAFRINVQTRGRLETTEEFEQVIVKEEEGRLVRLGDIARVELGAQNYTTRSYLGKDPGVAIGVFQRPGSNALEAADEVLARMEEYSADFPPGLEYRVLYNPTEYVEQSLDEVYRTILEAIILVVIVIVLFLQSFRASIIPILAIPISLIGTFVIMSLLGFSLNNLTLFGLVLAIGIVVDDAIVVVEDAARNIEEGMAPREAVHKTMDEVGTALVSMVLVLAGVFIPTAFLEGISGQFFRQFALTIATATLWSLVVSLTLTPALSALILKDTTGVKRSGWLKPVDYLFRKFNRFMERISGKYARVVQKGVHRERSALAVYLVLIGLAFFLFNRLPGGFIPPQDQGYFITVVQLPPGASLDRTDAVVQETTDKFLGIDGVENTIAFTGLSGATFTNTPNEAVIFLPLEDFSYRDDHNIGYEQLLGTLNQTAQQVQEANVFVIPPPPVQGIGNAGGFKMMVQDRGGVGSEALKNATWALAGAANQDPGIVNAYTTFETSTPKVDLDVDRERAERLGVKVSDLFQTLNLMIGSSYVNDFNYLGRTYQVTAQADAAYRNSSDDLLNLRVRNDRGDMVPLGSISDVDQTTGPSRVPRFNLYPSAALSGNTAPGVSTGQALERMEALAAEILPPGIGFEWTELAYQEKQVGNMAILVFILAVIFAFLILAAQYESWLLPLAIVLIVPMCVLSAAAGLGLMGQDVNVLTQIGLVVLVGLASKNAILIVEFARQIEENERVSRWEAAVKAARIRNAVCHRADRVFGDARGDDYRPLSDPRLLRRGAKLRKRSASGQKSKTCC</sequence>
<dbReference type="PANTHER" id="PTHR32063:SF11">
    <property type="entry name" value="CATION OR DRUG EFFLUX SYSTEM PROTEIN"/>
    <property type="match status" value="1"/>
</dbReference>
<dbReference type="Gene3D" id="3.30.70.1320">
    <property type="entry name" value="Multidrug efflux transporter AcrB pore domain like"/>
    <property type="match status" value="1"/>
</dbReference>
<dbReference type="FunFam" id="3.30.70.1430:FF:000001">
    <property type="entry name" value="Efflux pump membrane transporter"/>
    <property type="match status" value="1"/>
</dbReference>
<gene>
    <name evidence="11" type="ORF">SAMN05443144_11542</name>
</gene>
<keyword evidence="12" id="KW-1185">Reference proteome</keyword>
<dbReference type="AlphaFoldDB" id="A0A1M5FIU7"/>
<dbReference type="Gene3D" id="1.20.1640.10">
    <property type="entry name" value="Multidrug efflux transporter AcrB transmembrane domain"/>
    <property type="match status" value="2"/>
</dbReference>
<evidence type="ECO:0000256" key="1">
    <source>
        <dbReference type="ARBA" id="ARBA00004429"/>
    </source>
</evidence>
<dbReference type="GO" id="GO:0042910">
    <property type="term" value="F:xenobiotic transmembrane transporter activity"/>
    <property type="evidence" value="ECO:0007669"/>
    <property type="project" value="TreeGrafter"/>
</dbReference>
<dbReference type="InterPro" id="IPR027463">
    <property type="entry name" value="AcrB_DN_DC_subdom"/>
</dbReference>
<feature type="transmembrane region" description="Helical" evidence="9">
    <location>
        <begin position="471"/>
        <end position="498"/>
    </location>
</feature>
<dbReference type="InterPro" id="IPR001036">
    <property type="entry name" value="Acrflvin-R"/>
</dbReference>
<dbReference type="PANTHER" id="PTHR32063">
    <property type="match status" value="1"/>
</dbReference>
<evidence type="ECO:0000256" key="7">
    <source>
        <dbReference type="ARBA" id="ARBA00022989"/>
    </source>
</evidence>
<reference evidence="11 12" key="1">
    <citation type="submission" date="2016-11" db="EMBL/GenBank/DDBJ databases">
        <authorList>
            <person name="Jaros S."/>
            <person name="Januszkiewicz K."/>
            <person name="Wedrychowicz H."/>
        </authorList>
    </citation>
    <scope>NUCLEOTIDE SEQUENCE [LARGE SCALE GENOMIC DNA]</scope>
    <source>
        <strain evidence="11 12">DSM 21986</strain>
    </source>
</reference>
<keyword evidence="4" id="KW-1003">Cell membrane</keyword>
<feature type="domain" description="SSD" evidence="10">
    <location>
        <begin position="367"/>
        <end position="496"/>
    </location>
</feature>
<keyword evidence="6 9" id="KW-0812">Transmembrane</keyword>
<feature type="transmembrane region" description="Helical" evidence="9">
    <location>
        <begin position="439"/>
        <end position="459"/>
    </location>
</feature>
<evidence type="ECO:0000256" key="2">
    <source>
        <dbReference type="ARBA" id="ARBA00010942"/>
    </source>
</evidence>
<evidence type="ECO:0000256" key="3">
    <source>
        <dbReference type="ARBA" id="ARBA00022448"/>
    </source>
</evidence>
<dbReference type="GO" id="GO:0015562">
    <property type="term" value="F:efflux transmembrane transporter activity"/>
    <property type="evidence" value="ECO:0007669"/>
    <property type="project" value="InterPro"/>
</dbReference>
<evidence type="ECO:0000256" key="6">
    <source>
        <dbReference type="ARBA" id="ARBA00022692"/>
    </source>
</evidence>
<comment type="similarity">
    <text evidence="2">Belongs to the resistance-nodulation-cell division (RND) (TC 2.A.6) family.</text>
</comment>
<comment type="subcellular location">
    <subcellularLocation>
        <location evidence="1">Cell inner membrane</location>
        <topology evidence="1">Multi-pass membrane protein</topology>
    </subcellularLocation>
</comment>
<dbReference type="SUPFAM" id="SSF82866">
    <property type="entry name" value="Multidrug efflux transporter AcrB transmembrane domain"/>
    <property type="match status" value="2"/>
</dbReference>
<evidence type="ECO:0000313" key="11">
    <source>
        <dbReference type="EMBL" id="SHF91404.1"/>
    </source>
</evidence>
<dbReference type="SUPFAM" id="SSF82693">
    <property type="entry name" value="Multidrug efflux transporter AcrB pore domain, PN1, PN2, PC1 and PC2 subdomains"/>
    <property type="match status" value="4"/>
</dbReference>
<dbReference type="PRINTS" id="PR00702">
    <property type="entry name" value="ACRIFLAVINRP"/>
</dbReference>
<evidence type="ECO:0000256" key="9">
    <source>
        <dbReference type="SAM" id="Phobius"/>
    </source>
</evidence>